<protein>
    <submittedName>
        <fullName evidence="1">Uncharacterized protein</fullName>
    </submittedName>
</protein>
<name>A0A1L9RAI4_ASPWE</name>
<dbReference type="GeneID" id="63754583"/>
<gene>
    <name evidence="1" type="ORF">ASPWEDRAFT_642962</name>
</gene>
<dbReference type="Proteomes" id="UP000184383">
    <property type="component" value="Unassembled WGS sequence"/>
</dbReference>
<dbReference type="EMBL" id="KV878215">
    <property type="protein sequence ID" value="OJJ31920.1"/>
    <property type="molecule type" value="Genomic_DNA"/>
</dbReference>
<sequence length="68" mass="7746">MQNMAGRNILKTDVEAVCTRLECVLKLFNPTIYVFCIIDGLIYARSSFCYLPSPVNEVEIVLSKIILY</sequence>
<evidence type="ECO:0000313" key="1">
    <source>
        <dbReference type="EMBL" id="OJJ31920.1"/>
    </source>
</evidence>
<accession>A0A1L9RAI4</accession>
<dbReference type="RefSeq" id="XP_040685597.1">
    <property type="nucleotide sequence ID" value="XM_040838735.1"/>
</dbReference>
<proteinExistence type="predicted"/>
<evidence type="ECO:0000313" key="2">
    <source>
        <dbReference type="Proteomes" id="UP000184383"/>
    </source>
</evidence>
<dbReference type="VEuPathDB" id="FungiDB:ASPWEDRAFT_642962"/>
<keyword evidence="2" id="KW-1185">Reference proteome</keyword>
<dbReference type="AlphaFoldDB" id="A0A1L9RAI4"/>
<organism evidence="1 2">
    <name type="scientific">Aspergillus wentii DTO 134E9</name>
    <dbReference type="NCBI Taxonomy" id="1073089"/>
    <lineage>
        <taxon>Eukaryota</taxon>
        <taxon>Fungi</taxon>
        <taxon>Dikarya</taxon>
        <taxon>Ascomycota</taxon>
        <taxon>Pezizomycotina</taxon>
        <taxon>Eurotiomycetes</taxon>
        <taxon>Eurotiomycetidae</taxon>
        <taxon>Eurotiales</taxon>
        <taxon>Aspergillaceae</taxon>
        <taxon>Aspergillus</taxon>
        <taxon>Aspergillus subgen. Cremei</taxon>
    </lineage>
</organism>
<reference evidence="2" key="1">
    <citation type="journal article" date="2017" name="Genome Biol.">
        <title>Comparative genomics reveals high biological diversity and specific adaptations in the industrially and medically important fungal genus Aspergillus.</title>
        <authorList>
            <person name="de Vries R.P."/>
            <person name="Riley R."/>
            <person name="Wiebenga A."/>
            <person name="Aguilar-Osorio G."/>
            <person name="Amillis S."/>
            <person name="Uchima C.A."/>
            <person name="Anderluh G."/>
            <person name="Asadollahi M."/>
            <person name="Askin M."/>
            <person name="Barry K."/>
            <person name="Battaglia E."/>
            <person name="Bayram O."/>
            <person name="Benocci T."/>
            <person name="Braus-Stromeyer S.A."/>
            <person name="Caldana C."/>
            <person name="Canovas D."/>
            <person name="Cerqueira G.C."/>
            <person name="Chen F."/>
            <person name="Chen W."/>
            <person name="Choi C."/>
            <person name="Clum A."/>
            <person name="Dos Santos R.A."/>
            <person name="Damasio A.R."/>
            <person name="Diallinas G."/>
            <person name="Emri T."/>
            <person name="Fekete E."/>
            <person name="Flipphi M."/>
            <person name="Freyberg S."/>
            <person name="Gallo A."/>
            <person name="Gournas C."/>
            <person name="Habgood R."/>
            <person name="Hainaut M."/>
            <person name="Harispe M.L."/>
            <person name="Henrissat B."/>
            <person name="Hilden K.S."/>
            <person name="Hope R."/>
            <person name="Hossain A."/>
            <person name="Karabika E."/>
            <person name="Karaffa L."/>
            <person name="Karanyi Z."/>
            <person name="Krasevec N."/>
            <person name="Kuo A."/>
            <person name="Kusch H."/>
            <person name="LaButti K."/>
            <person name="Lagendijk E.L."/>
            <person name="Lapidus A."/>
            <person name="Levasseur A."/>
            <person name="Lindquist E."/>
            <person name="Lipzen A."/>
            <person name="Logrieco A.F."/>
            <person name="MacCabe A."/>
            <person name="Maekelae M.R."/>
            <person name="Malavazi I."/>
            <person name="Melin P."/>
            <person name="Meyer V."/>
            <person name="Mielnichuk N."/>
            <person name="Miskei M."/>
            <person name="Molnar A.P."/>
            <person name="Mule G."/>
            <person name="Ngan C.Y."/>
            <person name="Orejas M."/>
            <person name="Orosz E."/>
            <person name="Ouedraogo J.P."/>
            <person name="Overkamp K.M."/>
            <person name="Park H.-S."/>
            <person name="Perrone G."/>
            <person name="Piumi F."/>
            <person name="Punt P.J."/>
            <person name="Ram A.F."/>
            <person name="Ramon A."/>
            <person name="Rauscher S."/>
            <person name="Record E."/>
            <person name="Riano-Pachon D.M."/>
            <person name="Robert V."/>
            <person name="Roehrig J."/>
            <person name="Ruller R."/>
            <person name="Salamov A."/>
            <person name="Salih N.S."/>
            <person name="Samson R.A."/>
            <person name="Sandor E."/>
            <person name="Sanguinetti M."/>
            <person name="Schuetze T."/>
            <person name="Sepcic K."/>
            <person name="Shelest E."/>
            <person name="Sherlock G."/>
            <person name="Sophianopoulou V."/>
            <person name="Squina F.M."/>
            <person name="Sun H."/>
            <person name="Susca A."/>
            <person name="Todd R.B."/>
            <person name="Tsang A."/>
            <person name="Unkles S.E."/>
            <person name="van de Wiele N."/>
            <person name="van Rossen-Uffink D."/>
            <person name="Oliveira J.V."/>
            <person name="Vesth T.C."/>
            <person name="Visser J."/>
            <person name="Yu J.-H."/>
            <person name="Zhou M."/>
            <person name="Andersen M.R."/>
            <person name="Archer D.B."/>
            <person name="Baker S.E."/>
            <person name="Benoit I."/>
            <person name="Brakhage A.A."/>
            <person name="Braus G.H."/>
            <person name="Fischer R."/>
            <person name="Frisvad J.C."/>
            <person name="Goldman G.H."/>
            <person name="Houbraken J."/>
            <person name="Oakley B."/>
            <person name="Pocsi I."/>
            <person name="Scazzocchio C."/>
            <person name="Seiboth B."/>
            <person name="vanKuyk P.A."/>
            <person name="Wortman J."/>
            <person name="Dyer P.S."/>
            <person name="Grigoriev I.V."/>
        </authorList>
    </citation>
    <scope>NUCLEOTIDE SEQUENCE [LARGE SCALE GENOMIC DNA]</scope>
    <source>
        <strain evidence="2">DTO 134E9</strain>
    </source>
</reference>